<comment type="caution">
    <text evidence="2">The sequence shown here is derived from an EMBL/GenBank/DDBJ whole genome shotgun (WGS) entry which is preliminary data.</text>
</comment>
<organism evidence="2 3">
    <name type="scientific">Camelimonas lactis</name>
    <dbReference type="NCBI Taxonomy" id="659006"/>
    <lineage>
        <taxon>Bacteria</taxon>
        <taxon>Pseudomonadati</taxon>
        <taxon>Pseudomonadota</taxon>
        <taxon>Alphaproteobacteria</taxon>
        <taxon>Hyphomicrobiales</taxon>
        <taxon>Chelatococcaceae</taxon>
        <taxon>Camelimonas</taxon>
    </lineage>
</organism>
<evidence type="ECO:0000313" key="2">
    <source>
        <dbReference type="EMBL" id="TCO16208.1"/>
    </source>
</evidence>
<dbReference type="AlphaFoldDB" id="A0A4V2RXX7"/>
<reference evidence="2 3" key="1">
    <citation type="submission" date="2019-03" db="EMBL/GenBank/DDBJ databases">
        <title>Genomic Encyclopedia of Type Strains, Phase IV (KMG-IV): sequencing the most valuable type-strain genomes for metagenomic binning, comparative biology and taxonomic classification.</title>
        <authorList>
            <person name="Goeker M."/>
        </authorList>
    </citation>
    <scope>NUCLEOTIDE SEQUENCE [LARGE SCALE GENOMIC DNA]</scope>
    <source>
        <strain evidence="2 3">DSM 22958</strain>
    </source>
</reference>
<protein>
    <submittedName>
        <fullName evidence="2">Uncharacterized protein</fullName>
    </submittedName>
</protein>
<evidence type="ECO:0000313" key="3">
    <source>
        <dbReference type="Proteomes" id="UP000294881"/>
    </source>
</evidence>
<evidence type="ECO:0000256" key="1">
    <source>
        <dbReference type="SAM" id="MobiDB-lite"/>
    </source>
</evidence>
<dbReference type="Proteomes" id="UP000294881">
    <property type="component" value="Unassembled WGS sequence"/>
</dbReference>
<feature type="region of interest" description="Disordered" evidence="1">
    <location>
        <begin position="114"/>
        <end position="144"/>
    </location>
</feature>
<keyword evidence="3" id="KW-1185">Reference proteome</keyword>
<name>A0A4V2RXX7_9HYPH</name>
<accession>A0A4V2RXX7</accession>
<gene>
    <name evidence="2" type="ORF">EV666_101461</name>
</gene>
<sequence length="311" mass="32854">MARQSASGSRTGRFVIGFPGNVQERTCAAGLCFRAISSSALLNEAAPGGWKARSTGLRPRLPGTGLVCHCRSERKEPAMGSSNDDEDQDQDQQPSNFGPLALFGFMFWSMAGSSHGAEPTARPRPRPGGELKSLPLAPPTSLEVRRKGPALGDIQEALLEYTTKPVRDLFSRWRPAAFWRRAPASATSVPPPARQAGLLDAMQNGGDGVASLGREGDRAPWDVMGPAGDMGPAGYGGSVGDVGGSMAPWRSASQEGALTDMPRAACPAADRLGAVRDETPILHRVDSVGSVATERERRRLSAVFEAMSTSL</sequence>
<feature type="region of interest" description="Disordered" evidence="1">
    <location>
        <begin position="75"/>
        <end position="95"/>
    </location>
</feature>
<dbReference type="EMBL" id="SLWL01000001">
    <property type="protein sequence ID" value="TCO16208.1"/>
    <property type="molecule type" value="Genomic_DNA"/>
</dbReference>
<proteinExistence type="predicted"/>